<sequence>MIPVTLTRAWVFARARIAPATAAPPAISPFIPTMEAEGFRQ</sequence>
<proteinExistence type="predicted"/>
<organism evidence="1">
    <name type="scientific">gut metagenome</name>
    <dbReference type="NCBI Taxonomy" id="749906"/>
    <lineage>
        <taxon>unclassified sequences</taxon>
        <taxon>metagenomes</taxon>
        <taxon>organismal metagenomes</taxon>
    </lineage>
</organism>
<reference evidence="1" key="1">
    <citation type="journal article" date="2012" name="PLoS ONE">
        <title>Gene sets for utilization of primary and secondary nutrition supplies in the distal gut of endangered iberian lynx.</title>
        <authorList>
            <person name="Alcaide M."/>
            <person name="Messina E."/>
            <person name="Richter M."/>
            <person name="Bargiela R."/>
            <person name="Peplies J."/>
            <person name="Huws S.A."/>
            <person name="Newbold C.J."/>
            <person name="Golyshin P.N."/>
            <person name="Simon M.A."/>
            <person name="Lopez G."/>
            <person name="Yakimov M.M."/>
            <person name="Ferrer M."/>
        </authorList>
    </citation>
    <scope>NUCLEOTIDE SEQUENCE</scope>
</reference>
<accession>J9CRS6</accession>
<comment type="caution">
    <text evidence="1">The sequence shown here is derived from an EMBL/GenBank/DDBJ whole genome shotgun (WGS) entry which is preliminary data.</text>
</comment>
<protein>
    <submittedName>
        <fullName evidence="1">Uncharacterized protein</fullName>
    </submittedName>
</protein>
<evidence type="ECO:0000313" key="1">
    <source>
        <dbReference type="EMBL" id="EJX02896.1"/>
    </source>
</evidence>
<dbReference type="AlphaFoldDB" id="J9CRS6"/>
<dbReference type="EMBL" id="AMCI01002372">
    <property type="protein sequence ID" value="EJX02896.1"/>
    <property type="molecule type" value="Genomic_DNA"/>
</dbReference>
<name>J9CRS6_9ZZZZ</name>
<gene>
    <name evidence="1" type="ORF">EVA_08999</name>
</gene>